<reference evidence="2" key="1">
    <citation type="journal article" date="2020" name="Nat. Commun.">
        <title>Large-scale genome sequencing of mycorrhizal fungi provides insights into the early evolution of symbiotic traits.</title>
        <authorList>
            <person name="Miyauchi S."/>
            <person name="Kiss E."/>
            <person name="Kuo A."/>
            <person name="Drula E."/>
            <person name="Kohler A."/>
            <person name="Sanchez-Garcia M."/>
            <person name="Morin E."/>
            <person name="Andreopoulos B."/>
            <person name="Barry K.W."/>
            <person name="Bonito G."/>
            <person name="Buee M."/>
            <person name="Carver A."/>
            <person name="Chen C."/>
            <person name="Cichocki N."/>
            <person name="Clum A."/>
            <person name="Culley D."/>
            <person name="Crous P.W."/>
            <person name="Fauchery L."/>
            <person name="Girlanda M."/>
            <person name="Hayes R.D."/>
            <person name="Keri Z."/>
            <person name="LaButti K."/>
            <person name="Lipzen A."/>
            <person name="Lombard V."/>
            <person name="Magnuson J."/>
            <person name="Maillard F."/>
            <person name="Murat C."/>
            <person name="Nolan M."/>
            <person name="Ohm R.A."/>
            <person name="Pangilinan J."/>
            <person name="Pereira M.F."/>
            <person name="Perotto S."/>
            <person name="Peter M."/>
            <person name="Pfister S."/>
            <person name="Riley R."/>
            <person name="Sitrit Y."/>
            <person name="Stielow J.B."/>
            <person name="Szollosi G."/>
            <person name="Zifcakova L."/>
            <person name="Stursova M."/>
            <person name="Spatafora J.W."/>
            <person name="Tedersoo L."/>
            <person name="Vaario L.M."/>
            <person name="Yamada A."/>
            <person name="Yan M."/>
            <person name="Wang P."/>
            <person name="Xu J."/>
            <person name="Bruns T."/>
            <person name="Baldrian P."/>
            <person name="Vilgalys R."/>
            <person name="Dunand C."/>
            <person name="Henrissat B."/>
            <person name="Grigoriev I.V."/>
            <person name="Hibbett D."/>
            <person name="Nagy L.G."/>
            <person name="Martin F.M."/>
        </authorList>
    </citation>
    <scope>NUCLEOTIDE SEQUENCE</scope>
    <source>
        <strain evidence="2">UP504</strain>
    </source>
</reference>
<comment type="caution">
    <text evidence="2">The sequence shown here is derived from an EMBL/GenBank/DDBJ whole genome shotgun (WGS) entry which is preliminary data.</text>
</comment>
<feature type="region of interest" description="Disordered" evidence="1">
    <location>
        <begin position="1"/>
        <end position="35"/>
    </location>
</feature>
<dbReference type="AlphaFoldDB" id="A0A9P6B553"/>
<evidence type="ECO:0000313" key="3">
    <source>
        <dbReference type="Proteomes" id="UP000886523"/>
    </source>
</evidence>
<name>A0A9P6B553_9AGAM</name>
<gene>
    <name evidence="2" type="ORF">BS47DRAFT_502017</name>
</gene>
<protein>
    <submittedName>
        <fullName evidence="2">Uncharacterized protein</fullName>
    </submittedName>
</protein>
<organism evidence="2 3">
    <name type="scientific">Hydnum rufescens UP504</name>
    <dbReference type="NCBI Taxonomy" id="1448309"/>
    <lineage>
        <taxon>Eukaryota</taxon>
        <taxon>Fungi</taxon>
        <taxon>Dikarya</taxon>
        <taxon>Basidiomycota</taxon>
        <taxon>Agaricomycotina</taxon>
        <taxon>Agaricomycetes</taxon>
        <taxon>Cantharellales</taxon>
        <taxon>Hydnaceae</taxon>
        <taxon>Hydnum</taxon>
    </lineage>
</organism>
<proteinExistence type="predicted"/>
<dbReference type="EMBL" id="MU128931">
    <property type="protein sequence ID" value="KAF9517497.1"/>
    <property type="molecule type" value="Genomic_DNA"/>
</dbReference>
<feature type="region of interest" description="Disordered" evidence="1">
    <location>
        <begin position="111"/>
        <end position="139"/>
    </location>
</feature>
<sequence>MCDINPKFRPRQTPQLSFGGPKHKAPYSQPAVNSSGNLLTNYFSISATPRLKKVSSESALGQRSRDIAKENIAIEQLGSRNATIGYSSGKRTLTGEHDLSKLREYHRDEMKNASSGNGVTSRFFGSTTPSNVPSRRPFVFPPQKRISLRRMQWRTLSGKNLDTGHLTAGCSELGEVSSPLLSPEGCRKAQIPLSDIDDVSSPVLYRHLRNRNASPEYVESGNDEGDASDTPEQLGVPPSEDTARRRVPGLGTENLSHSSRTRHSNESDAESGGQLGT</sequence>
<accession>A0A9P6B553</accession>
<dbReference type="Proteomes" id="UP000886523">
    <property type="component" value="Unassembled WGS sequence"/>
</dbReference>
<feature type="region of interest" description="Disordered" evidence="1">
    <location>
        <begin position="210"/>
        <end position="277"/>
    </location>
</feature>
<evidence type="ECO:0000313" key="2">
    <source>
        <dbReference type="EMBL" id="KAF9517497.1"/>
    </source>
</evidence>
<feature type="compositionally biased region" description="Polar residues" evidence="1">
    <location>
        <begin position="112"/>
        <end position="133"/>
    </location>
</feature>
<evidence type="ECO:0000256" key="1">
    <source>
        <dbReference type="SAM" id="MobiDB-lite"/>
    </source>
</evidence>
<keyword evidence="3" id="KW-1185">Reference proteome</keyword>